<dbReference type="InterPro" id="IPR050312">
    <property type="entry name" value="IolE/XylAMocC-like"/>
</dbReference>
<comment type="caution">
    <text evidence="2">The sequence shown here is derived from an EMBL/GenBank/DDBJ whole genome shotgun (WGS) entry which is preliminary data.</text>
</comment>
<keyword evidence="2" id="KW-0378">Hydrolase</keyword>
<dbReference type="EMBL" id="BEHT01000016">
    <property type="protein sequence ID" value="GBC98843.1"/>
    <property type="molecule type" value="Genomic_DNA"/>
</dbReference>
<dbReference type="AlphaFoldDB" id="A0A2H5XCE7"/>
<dbReference type="Proteomes" id="UP000236173">
    <property type="component" value="Unassembled WGS sequence"/>
</dbReference>
<evidence type="ECO:0000313" key="3">
    <source>
        <dbReference type="Proteomes" id="UP000236173"/>
    </source>
</evidence>
<dbReference type="PANTHER" id="PTHR12110">
    <property type="entry name" value="HYDROXYPYRUVATE ISOMERASE"/>
    <property type="match status" value="1"/>
</dbReference>
<keyword evidence="2" id="KW-0540">Nuclease</keyword>
<evidence type="ECO:0000259" key="1">
    <source>
        <dbReference type="Pfam" id="PF01261"/>
    </source>
</evidence>
<protein>
    <submittedName>
        <fullName evidence="2">Endonuclease 4</fullName>
        <ecNumber evidence="2">3.1.21.2</ecNumber>
    </submittedName>
</protein>
<keyword evidence="2" id="KW-0255">Endonuclease</keyword>
<dbReference type="Pfam" id="PF01261">
    <property type="entry name" value="AP_endonuc_2"/>
    <property type="match status" value="1"/>
</dbReference>
<reference evidence="3" key="1">
    <citation type="submission" date="2017-09" db="EMBL/GenBank/DDBJ databases">
        <title>Metaegenomics of thermophilic ammonia-oxidizing enrichment culture.</title>
        <authorList>
            <person name="Kato S."/>
            <person name="Suzuki K."/>
        </authorList>
    </citation>
    <scope>NUCLEOTIDE SEQUENCE [LARGE SCALE GENOMIC DNA]</scope>
</reference>
<evidence type="ECO:0000313" key="2">
    <source>
        <dbReference type="EMBL" id="GBC98843.1"/>
    </source>
</evidence>
<dbReference type="InterPro" id="IPR013022">
    <property type="entry name" value="Xyl_isomerase-like_TIM-brl"/>
</dbReference>
<gene>
    <name evidence="2" type="primary">nfo_3</name>
    <name evidence="2" type="ORF">HRbin17_01360</name>
</gene>
<accession>A0A2H5XCE7</accession>
<dbReference type="Gene3D" id="3.20.20.150">
    <property type="entry name" value="Divalent-metal-dependent TIM barrel enzymes"/>
    <property type="match status" value="1"/>
</dbReference>
<proteinExistence type="predicted"/>
<dbReference type="GO" id="GO:0008833">
    <property type="term" value="F:deoxyribonuclease IV (phage-T4-induced) activity"/>
    <property type="evidence" value="ECO:0007669"/>
    <property type="project" value="UniProtKB-EC"/>
</dbReference>
<dbReference type="InterPro" id="IPR036237">
    <property type="entry name" value="Xyl_isomerase-like_sf"/>
</dbReference>
<feature type="domain" description="Xylose isomerase-like TIM barrel" evidence="1">
    <location>
        <begin position="17"/>
        <end position="253"/>
    </location>
</feature>
<name>A0A2H5XCE7_9BACT</name>
<dbReference type="PANTHER" id="PTHR12110:SF21">
    <property type="entry name" value="XYLOSE ISOMERASE-LIKE TIM BARREL DOMAIN-CONTAINING PROTEIN"/>
    <property type="match status" value="1"/>
</dbReference>
<dbReference type="EC" id="3.1.21.2" evidence="2"/>
<organism evidence="2 3">
    <name type="scientific">Candidatus Fervidibacter japonicus</name>
    <dbReference type="NCBI Taxonomy" id="2035412"/>
    <lineage>
        <taxon>Bacteria</taxon>
        <taxon>Candidatus Fervidibacterota</taxon>
        <taxon>Candidatus Fervidibacter</taxon>
    </lineage>
</organism>
<dbReference type="SUPFAM" id="SSF51658">
    <property type="entry name" value="Xylose isomerase-like"/>
    <property type="match status" value="1"/>
</dbReference>
<sequence>MKLGFVAFPRPPEEYVAFAVDNGFAHLEIDLFSPAQWVERFHQARIAALRHQLDSAGLTASFHAAYVLNLADYLPETRAAAVRYVERVLHVAHALGAQWVTVHPGYGVGIPTLSWVRDLALDCLRWSLERLLPIAERLQVRLALENINPAPPGSEIVFLLDSPNEMAQILREFASPMLAVCLDVGHAAVADGFAAYWAVAGDRCVGLHVHDNDGRDDLHQVPGEGVIDWQGIVAVLKRAAFAGAICVELYDDADKIAAKRYLERLIGLVDTRSGSGYPDR</sequence>